<dbReference type="PANTHER" id="PTHR22455">
    <property type="entry name" value="CILIA- AND FLAGELLA-ASSOCIATED PROTEIN 91"/>
    <property type="match status" value="1"/>
</dbReference>
<accession>A0AB39ZT30</accession>
<keyword evidence="4" id="KW-0966">Cell projection</keyword>
<evidence type="ECO:0000313" key="9">
    <source>
        <dbReference type="Proteomes" id="UP001652628"/>
    </source>
</evidence>
<dbReference type="Pfam" id="PF14738">
    <property type="entry name" value="CFAP91"/>
    <property type="match status" value="1"/>
</dbReference>
<feature type="region of interest" description="Disordered" evidence="7">
    <location>
        <begin position="71"/>
        <end position="91"/>
    </location>
</feature>
<dbReference type="InterPro" id="IPR032840">
    <property type="entry name" value="CFAP91_dom"/>
</dbReference>
<comment type="similarity">
    <text evidence="5">Belongs to the CFAP91 family.</text>
</comment>
<dbReference type="GO" id="GO:0005930">
    <property type="term" value="C:axoneme"/>
    <property type="evidence" value="ECO:0007669"/>
    <property type="project" value="UniProtKB-SubCell"/>
</dbReference>
<feature type="region of interest" description="Disordered" evidence="7">
    <location>
        <begin position="1120"/>
        <end position="1189"/>
    </location>
</feature>
<evidence type="ECO:0000256" key="6">
    <source>
        <dbReference type="ARBA" id="ARBA00029555"/>
    </source>
</evidence>
<dbReference type="GeneID" id="108019214"/>
<dbReference type="RefSeq" id="XP_016942502.3">
    <property type="nucleotide sequence ID" value="XM_017087013.4"/>
</dbReference>
<evidence type="ECO:0000256" key="3">
    <source>
        <dbReference type="ARBA" id="ARBA00023212"/>
    </source>
</evidence>
<evidence type="ECO:0000256" key="4">
    <source>
        <dbReference type="ARBA" id="ARBA00023273"/>
    </source>
</evidence>
<name>A0AB39ZT30_DROSZ</name>
<dbReference type="AlphaFoldDB" id="A0AB39ZT30"/>
<reference evidence="10" key="1">
    <citation type="submission" date="2025-08" db="UniProtKB">
        <authorList>
            <consortium name="RefSeq"/>
        </authorList>
    </citation>
    <scope>IDENTIFICATION</scope>
</reference>
<keyword evidence="3" id="KW-0206">Cytoskeleton</keyword>
<evidence type="ECO:0000259" key="8">
    <source>
        <dbReference type="Pfam" id="PF14738"/>
    </source>
</evidence>
<evidence type="ECO:0000313" key="10">
    <source>
        <dbReference type="RefSeq" id="XP_016942502.3"/>
    </source>
</evidence>
<feature type="domain" description="CFAP91" evidence="8">
    <location>
        <begin position="149"/>
        <end position="309"/>
    </location>
</feature>
<comment type="subcellular location">
    <subcellularLocation>
        <location evidence="1">Cytoplasm</location>
        <location evidence="1">Cytoskeleton</location>
        <location evidence="1">Cilium axoneme</location>
    </subcellularLocation>
</comment>
<feature type="compositionally biased region" description="Polar residues" evidence="7">
    <location>
        <begin position="1018"/>
        <end position="1037"/>
    </location>
</feature>
<protein>
    <recommendedName>
        <fullName evidence="6">Cilia- and flagella-associated protein 91</fullName>
    </recommendedName>
</protein>
<keyword evidence="2" id="KW-0963">Cytoplasm</keyword>
<dbReference type="PANTHER" id="PTHR22455:SF10">
    <property type="entry name" value="CILIA- AND FLAGELLA-ASSOCIATED PROTEIN 91"/>
    <property type="match status" value="1"/>
</dbReference>
<proteinExistence type="inferred from homology"/>
<feature type="region of interest" description="Disordered" evidence="7">
    <location>
        <begin position="998"/>
        <end position="1037"/>
    </location>
</feature>
<organism evidence="9 10">
    <name type="scientific">Drosophila suzukii</name>
    <name type="common">Spotted-wing drosophila fruit fly</name>
    <dbReference type="NCBI Taxonomy" id="28584"/>
    <lineage>
        <taxon>Eukaryota</taxon>
        <taxon>Metazoa</taxon>
        <taxon>Ecdysozoa</taxon>
        <taxon>Arthropoda</taxon>
        <taxon>Hexapoda</taxon>
        <taxon>Insecta</taxon>
        <taxon>Pterygota</taxon>
        <taxon>Neoptera</taxon>
        <taxon>Endopterygota</taxon>
        <taxon>Diptera</taxon>
        <taxon>Brachycera</taxon>
        <taxon>Muscomorpha</taxon>
        <taxon>Ephydroidea</taxon>
        <taxon>Drosophilidae</taxon>
        <taxon>Drosophila</taxon>
        <taxon>Sophophora</taxon>
    </lineage>
</organism>
<evidence type="ECO:0000256" key="1">
    <source>
        <dbReference type="ARBA" id="ARBA00004430"/>
    </source>
</evidence>
<keyword evidence="9" id="KW-1185">Reference proteome</keyword>
<feature type="region of interest" description="Disordered" evidence="7">
    <location>
        <begin position="1060"/>
        <end position="1081"/>
    </location>
</feature>
<feature type="compositionally biased region" description="Basic and acidic residues" evidence="7">
    <location>
        <begin position="998"/>
        <end position="1013"/>
    </location>
</feature>
<gene>
    <name evidence="10" type="primary">LOC108019214</name>
</gene>
<dbReference type="Proteomes" id="UP001652628">
    <property type="component" value="Chromosome 2L"/>
</dbReference>
<evidence type="ECO:0000256" key="7">
    <source>
        <dbReference type="SAM" id="MobiDB-lite"/>
    </source>
</evidence>
<sequence>MPINNSRLEKQVKFRVLPEHISDKAVSIPTSVKSPRRHQDNIRREKVAKKIEKQTANGLTSCLIASSPDLRIGGGANDPAPRNAGKLPRTDSECQFKAPGFRFLTERDTSINSHEVKMSPRVVIKKELKHKCDFFSKPEDTRLFKNKITQTLYRESSAQTISYLPEVLETRNFKKLELFSLPSVLPGSNKPGLHEVEVLERARKRWAFSDALKVHFQRLLCEARKVAIKTEFKEILEAFEWEQWIQREEDIQECQMMRLQIVIKMFDKREKEMHAASKSRIEKACERIEERRLAGLRKNEIEFQRGMRRLEIQVTKTPRRWEKQKPMHSLGSPCSEFYAPLLRYGVDPAHRNYVSKTGRNAFDMRIDELEKKVNMNQLKCPFRKLKDWSKPKKYDQEYERNFCKEDNLQKLFECLKALRTQAAREKEDPKCLKKRRRRELGRVASQMTLAYLTDLYDVQSDSSKESSEKGISISKYAGFLETEANQNSEIIMTSLKNDRKREGMENLLNIYEGTYVGWVMQFLSEEMARLSELRRLHFFAIMAQKERWRREAAEAGLRQKENDMRLMYEELFQNCNVVNNEISNKYFAQILSSDMYNVADSSAAETVSEVAQQIDTDIERWLESFKLIQNPLTYVPLRLMLNDLVSPDMDQVLQRYENSLIVQYVVEDVIFQKLWTELDPFDIATTLTSDLIDRLIDNDLYLMSTDSESEIPQKASWREANAIIRKLIRRAVPGRRWLEENERIVTENYNDLFDDIFVQILQKMENPPPVESSDLIDLRLTPSQGDIRSTDNIREKENINMGNISLKGSDFMGQQTLALIKRFKDDHITGALVNVDKPLGDDPPSGSDQFINSQIITPVSNLTKEPSAVFSLRSTLDLSQVSNLASLIGRGYRVMLPSEVEKNIENLVKESEDKILEPIKDIEEHEVRNKMEKEEQDLVLDIDSPKVSFHEMQVPIIPAKEISPEAYHPPIFLDNKEEQIAEEEQLPLEITHDNLETKDSTPKKIKSDVDPIPKELTPISSGSNDIKKANTTNDNLETIDSTPKEIKSVVDRIPKELTPISSGSKDIKPTAKELVPPEGNKPIMVEESDSFIPPVRSSGLKNLTPKAASLITDSTKVKGNAVPIKKDQPKTQVQGNEEEDQIEERRHRGSLGSHFNPLQAVIPIETSDDHLPVNDNMTADPSRMLLDPE</sequence>
<dbReference type="InterPro" id="IPR026720">
    <property type="entry name" value="CFAP91"/>
</dbReference>
<evidence type="ECO:0000256" key="2">
    <source>
        <dbReference type="ARBA" id="ARBA00022490"/>
    </source>
</evidence>
<evidence type="ECO:0000256" key="5">
    <source>
        <dbReference type="ARBA" id="ARBA00029468"/>
    </source>
</evidence>